<reference evidence="2 3" key="1">
    <citation type="submission" date="2024-02" db="EMBL/GenBank/DDBJ databases">
        <authorList>
            <person name="Chen Y."/>
            <person name="Shah S."/>
            <person name="Dougan E. K."/>
            <person name="Thang M."/>
            <person name="Chan C."/>
        </authorList>
    </citation>
    <scope>NUCLEOTIDE SEQUENCE [LARGE SCALE GENOMIC DNA]</scope>
</reference>
<dbReference type="EMBL" id="CAXAMN010004448">
    <property type="protein sequence ID" value="CAK9009533.1"/>
    <property type="molecule type" value="Genomic_DNA"/>
</dbReference>
<protein>
    <submittedName>
        <fullName evidence="2">Uncharacterized protein</fullName>
    </submittedName>
</protein>
<keyword evidence="3" id="KW-1185">Reference proteome</keyword>
<evidence type="ECO:0000313" key="2">
    <source>
        <dbReference type="EMBL" id="CAK9009533.1"/>
    </source>
</evidence>
<organism evidence="2 3">
    <name type="scientific">Durusdinium trenchii</name>
    <dbReference type="NCBI Taxonomy" id="1381693"/>
    <lineage>
        <taxon>Eukaryota</taxon>
        <taxon>Sar</taxon>
        <taxon>Alveolata</taxon>
        <taxon>Dinophyceae</taxon>
        <taxon>Suessiales</taxon>
        <taxon>Symbiodiniaceae</taxon>
        <taxon>Durusdinium</taxon>
    </lineage>
</organism>
<evidence type="ECO:0000256" key="1">
    <source>
        <dbReference type="SAM" id="MobiDB-lite"/>
    </source>
</evidence>
<feature type="compositionally biased region" description="Basic and acidic residues" evidence="1">
    <location>
        <begin position="14"/>
        <end position="30"/>
    </location>
</feature>
<gene>
    <name evidence="2" type="ORF">CCMP2556_LOCUS9708</name>
</gene>
<name>A0ABP0J5G0_9DINO</name>
<comment type="caution">
    <text evidence="2">The sequence shown here is derived from an EMBL/GenBank/DDBJ whole genome shotgun (WGS) entry which is preliminary data.</text>
</comment>
<dbReference type="Proteomes" id="UP001642484">
    <property type="component" value="Unassembled WGS sequence"/>
</dbReference>
<feature type="region of interest" description="Disordered" evidence="1">
    <location>
        <begin position="1"/>
        <end position="35"/>
    </location>
</feature>
<evidence type="ECO:0000313" key="3">
    <source>
        <dbReference type="Proteomes" id="UP001642484"/>
    </source>
</evidence>
<proteinExistence type="predicted"/>
<accession>A0ABP0J5G0</accession>
<sequence>METTSGVKRASSPEPHETVKRRPRESEEWHSAPPEKAAEVAERIGGADRCAVGICRDFVASRWEKLLPWAQKLCAFGDAAKDELWYWEGYKAKPNEPPREQFCRQIRQDFKNFQHELVEEGYSEEDANAVTSSDVADSFCDLVLALLDLMPVAAEGRCFSLRVEINQEGRLKFHDERALTTMRLQVPLHGPGPILAMPSEVNWDVWDAAYGLLNQTEEIDLSAIQEWNRKILCKADGSMSTPEGSLILLKGGESKNRPPLQRFAYPGEVETKLLLTLDQIPEAVKDQQIDLHMQGEESEEEEEDVPD</sequence>